<feature type="compositionally biased region" description="Basic residues" evidence="1">
    <location>
        <begin position="95"/>
        <end position="112"/>
    </location>
</feature>
<evidence type="ECO:0000313" key="3">
    <source>
        <dbReference type="Proteomes" id="UP001153069"/>
    </source>
</evidence>
<sequence length="170" mass="19109">MSEVLVDQTRTLSTEEAKGLQLTLSDDTDNMILENSMQKAACQSICKDMMFMGQCDDDEVGAGELLYSATERCPVVLVYREDEQEEETFSESSNKKKNTPTNRKRSLFRRRSQTSQATTTPTPTQRTPENVDVVFVEQDSEASSECAIEVCSSPSNEVDDLCNRQGWPRT</sequence>
<comment type="caution">
    <text evidence="2">The sequence shown here is derived from an EMBL/GenBank/DDBJ whole genome shotgun (WGS) entry which is preliminary data.</text>
</comment>
<evidence type="ECO:0000256" key="1">
    <source>
        <dbReference type="SAM" id="MobiDB-lite"/>
    </source>
</evidence>
<proteinExistence type="predicted"/>
<gene>
    <name evidence="2" type="ORF">SEMRO_450_G145580.1</name>
</gene>
<organism evidence="2 3">
    <name type="scientific">Seminavis robusta</name>
    <dbReference type="NCBI Taxonomy" id="568900"/>
    <lineage>
        <taxon>Eukaryota</taxon>
        <taxon>Sar</taxon>
        <taxon>Stramenopiles</taxon>
        <taxon>Ochrophyta</taxon>
        <taxon>Bacillariophyta</taxon>
        <taxon>Bacillariophyceae</taxon>
        <taxon>Bacillariophycidae</taxon>
        <taxon>Naviculales</taxon>
        <taxon>Naviculaceae</taxon>
        <taxon>Seminavis</taxon>
    </lineage>
</organism>
<feature type="compositionally biased region" description="Low complexity" evidence="1">
    <location>
        <begin position="113"/>
        <end position="128"/>
    </location>
</feature>
<name>A0A9N8HDA3_9STRA</name>
<dbReference type="EMBL" id="CAICTM010000449">
    <property type="protein sequence ID" value="CAB9510743.1"/>
    <property type="molecule type" value="Genomic_DNA"/>
</dbReference>
<dbReference type="Proteomes" id="UP001153069">
    <property type="component" value="Unassembled WGS sequence"/>
</dbReference>
<reference evidence="2" key="1">
    <citation type="submission" date="2020-06" db="EMBL/GenBank/DDBJ databases">
        <authorList>
            <consortium name="Plant Systems Biology data submission"/>
        </authorList>
    </citation>
    <scope>NUCLEOTIDE SEQUENCE</scope>
    <source>
        <strain evidence="2">D6</strain>
    </source>
</reference>
<keyword evidence="3" id="KW-1185">Reference proteome</keyword>
<evidence type="ECO:0000313" key="2">
    <source>
        <dbReference type="EMBL" id="CAB9510743.1"/>
    </source>
</evidence>
<dbReference type="AlphaFoldDB" id="A0A9N8HDA3"/>
<protein>
    <submittedName>
        <fullName evidence="2">Uncharacterized protein</fullName>
    </submittedName>
</protein>
<feature type="region of interest" description="Disordered" evidence="1">
    <location>
        <begin position="81"/>
        <end position="131"/>
    </location>
</feature>
<accession>A0A9N8HDA3</accession>